<keyword evidence="3" id="KW-1185">Reference proteome</keyword>
<feature type="transmembrane region" description="Helical" evidence="1">
    <location>
        <begin position="6"/>
        <end position="22"/>
    </location>
</feature>
<dbReference type="EMBL" id="ACJM01000003">
    <property type="protein sequence ID" value="EEG78314.1"/>
    <property type="molecule type" value="Genomic_DNA"/>
</dbReference>
<evidence type="ECO:0000313" key="3">
    <source>
        <dbReference type="Proteomes" id="UP000006443"/>
    </source>
</evidence>
<organism evidence="2 3">
    <name type="scientific">Dethiobacter alkaliphilus AHT 1</name>
    <dbReference type="NCBI Taxonomy" id="555088"/>
    <lineage>
        <taxon>Bacteria</taxon>
        <taxon>Bacillati</taxon>
        <taxon>Bacillota</taxon>
        <taxon>Dethiobacteria</taxon>
        <taxon>Dethiobacterales</taxon>
        <taxon>Dethiobacteraceae</taxon>
        <taxon>Dethiobacter</taxon>
    </lineage>
</organism>
<dbReference type="AlphaFoldDB" id="C0GE20"/>
<proteinExistence type="predicted"/>
<evidence type="ECO:0000313" key="2">
    <source>
        <dbReference type="EMBL" id="EEG78314.1"/>
    </source>
</evidence>
<sequence length="137" mass="16236">MEVRDWIILALIILFSLIYWYRGRSRRIAGEKPAKTNAKVRAMLEEAGYEIVKAKPTVKVRMDIDDKQHPFELKSDYLVTKNGRKYLVRIRRDGKQARFQSKMWRSSLIRDVLAFQTAGILILNTEKETLHQIRFRI</sequence>
<gene>
    <name evidence="2" type="ORF">DealDRAFT_0729</name>
</gene>
<dbReference type="STRING" id="555088.DealDRAFT_0729"/>
<dbReference type="eggNOG" id="ENOG5032VIW">
    <property type="taxonomic scope" value="Bacteria"/>
</dbReference>
<dbReference type="RefSeq" id="WP_008514964.1">
    <property type="nucleotide sequence ID" value="NZ_ACJM01000003.1"/>
</dbReference>
<keyword evidence="1" id="KW-0472">Membrane</keyword>
<name>C0GE20_DETAL</name>
<dbReference type="OrthoDB" id="2082218at2"/>
<dbReference type="Proteomes" id="UP000006443">
    <property type="component" value="Unassembled WGS sequence"/>
</dbReference>
<keyword evidence="1" id="KW-0812">Transmembrane</keyword>
<accession>C0GE20</accession>
<evidence type="ECO:0000256" key="1">
    <source>
        <dbReference type="SAM" id="Phobius"/>
    </source>
</evidence>
<protein>
    <submittedName>
        <fullName evidence="2">Uncharacterized protein</fullName>
    </submittedName>
</protein>
<keyword evidence="1" id="KW-1133">Transmembrane helix</keyword>
<reference evidence="2 3" key="1">
    <citation type="submission" date="2009-02" db="EMBL/GenBank/DDBJ databases">
        <title>Sequencing of the draft genome and assembly of Dethiobacter alkaliphilus AHT 1.</title>
        <authorList>
            <consortium name="US DOE Joint Genome Institute (JGI-PGF)"/>
            <person name="Lucas S."/>
            <person name="Copeland A."/>
            <person name="Lapidus A."/>
            <person name="Glavina del Rio T."/>
            <person name="Dalin E."/>
            <person name="Tice H."/>
            <person name="Bruce D."/>
            <person name="Goodwin L."/>
            <person name="Pitluck S."/>
            <person name="Larimer F."/>
            <person name="Land M.L."/>
            <person name="Hauser L."/>
            <person name="Muyzer G."/>
        </authorList>
    </citation>
    <scope>NUCLEOTIDE SEQUENCE [LARGE SCALE GENOMIC DNA]</scope>
    <source>
        <strain evidence="2 3">AHT 1</strain>
    </source>
</reference>
<comment type="caution">
    <text evidence="2">The sequence shown here is derived from an EMBL/GenBank/DDBJ whole genome shotgun (WGS) entry which is preliminary data.</text>
</comment>